<organism evidence="3 4">
    <name type="scientific">Saccharothrix xinjiangensis</name>
    <dbReference type="NCBI Taxonomy" id="204798"/>
    <lineage>
        <taxon>Bacteria</taxon>
        <taxon>Bacillati</taxon>
        <taxon>Actinomycetota</taxon>
        <taxon>Actinomycetes</taxon>
        <taxon>Pseudonocardiales</taxon>
        <taxon>Pseudonocardiaceae</taxon>
        <taxon>Saccharothrix</taxon>
    </lineage>
</organism>
<evidence type="ECO:0008006" key="5">
    <source>
        <dbReference type="Google" id="ProtNLM"/>
    </source>
</evidence>
<evidence type="ECO:0000256" key="1">
    <source>
        <dbReference type="SAM" id="MobiDB-lite"/>
    </source>
</evidence>
<dbReference type="SUPFAM" id="SSF52317">
    <property type="entry name" value="Class I glutamine amidotransferase-like"/>
    <property type="match status" value="1"/>
</dbReference>
<protein>
    <recommendedName>
        <fullName evidence="5">DJ-1/PfpI domain-containing protein</fullName>
    </recommendedName>
</protein>
<comment type="caution">
    <text evidence="3">The sequence shown here is derived from an EMBL/GenBank/DDBJ whole genome shotgun (WGS) entry which is preliminary data.</text>
</comment>
<dbReference type="PANTHER" id="PTHR43130">
    <property type="entry name" value="ARAC-FAMILY TRANSCRIPTIONAL REGULATOR"/>
    <property type="match status" value="1"/>
</dbReference>
<dbReference type="Proteomes" id="UP001595833">
    <property type="component" value="Unassembled WGS sequence"/>
</dbReference>
<proteinExistence type="predicted"/>
<dbReference type="PROSITE" id="PS51318">
    <property type="entry name" value="TAT"/>
    <property type="match status" value="1"/>
</dbReference>
<sequence length="156" mass="16199">MTRPTARRTLLKATTAALVATGVAHTATAPADAALVADRSIAEVDDLDVVLVPGAGERGTVGAMGNRALLDWIRRVHRRSRWTTSVCTGSLLVARMSRMFSCQSSPAPGGRSRRSRQCSPSTEVMGKPCSSTPSPSPLSLSLSSSSPPDIVGIGGI</sequence>
<feature type="region of interest" description="Disordered" evidence="1">
    <location>
        <begin position="103"/>
        <end position="156"/>
    </location>
</feature>
<name>A0ABV9XV57_9PSEU</name>
<evidence type="ECO:0000313" key="3">
    <source>
        <dbReference type="EMBL" id="MFC5054245.1"/>
    </source>
</evidence>
<feature type="chain" id="PRO_5045102586" description="DJ-1/PfpI domain-containing protein" evidence="2">
    <location>
        <begin position="27"/>
        <end position="156"/>
    </location>
</feature>
<dbReference type="InterPro" id="IPR029062">
    <property type="entry name" value="Class_I_gatase-like"/>
</dbReference>
<dbReference type="InterPro" id="IPR006311">
    <property type="entry name" value="TAT_signal"/>
</dbReference>
<feature type="compositionally biased region" description="Low complexity" evidence="1">
    <location>
        <begin position="130"/>
        <end position="148"/>
    </location>
</feature>
<reference evidence="4" key="1">
    <citation type="journal article" date="2019" name="Int. J. Syst. Evol. Microbiol.">
        <title>The Global Catalogue of Microorganisms (GCM) 10K type strain sequencing project: providing services to taxonomists for standard genome sequencing and annotation.</title>
        <authorList>
            <consortium name="The Broad Institute Genomics Platform"/>
            <consortium name="The Broad Institute Genome Sequencing Center for Infectious Disease"/>
            <person name="Wu L."/>
            <person name="Ma J."/>
        </authorList>
    </citation>
    <scope>NUCLEOTIDE SEQUENCE [LARGE SCALE GENOMIC DNA]</scope>
    <source>
        <strain evidence="4">KCTC 12848</strain>
    </source>
</reference>
<dbReference type="EMBL" id="JBHSJB010000009">
    <property type="protein sequence ID" value="MFC5054245.1"/>
    <property type="molecule type" value="Genomic_DNA"/>
</dbReference>
<gene>
    <name evidence="3" type="ORF">ACFPFM_10800</name>
</gene>
<keyword evidence="4" id="KW-1185">Reference proteome</keyword>
<accession>A0ABV9XV57</accession>
<keyword evidence="2" id="KW-0732">Signal</keyword>
<evidence type="ECO:0000313" key="4">
    <source>
        <dbReference type="Proteomes" id="UP001595833"/>
    </source>
</evidence>
<dbReference type="PANTHER" id="PTHR43130:SF2">
    <property type="entry name" value="DJ-1_PFPI DOMAIN-CONTAINING PROTEIN"/>
    <property type="match status" value="1"/>
</dbReference>
<dbReference type="RefSeq" id="WP_344042658.1">
    <property type="nucleotide sequence ID" value="NZ_BAAAKE010000036.1"/>
</dbReference>
<dbReference type="InterPro" id="IPR052158">
    <property type="entry name" value="INH-QAR"/>
</dbReference>
<evidence type="ECO:0000256" key="2">
    <source>
        <dbReference type="SAM" id="SignalP"/>
    </source>
</evidence>
<dbReference type="Gene3D" id="3.40.50.880">
    <property type="match status" value="1"/>
</dbReference>
<feature type="signal peptide" evidence="2">
    <location>
        <begin position="1"/>
        <end position="26"/>
    </location>
</feature>